<dbReference type="Gene3D" id="1.10.246.130">
    <property type="match status" value="1"/>
</dbReference>
<protein>
    <submittedName>
        <fullName evidence="2">Uncharacterized protein</fullName>
    </submittedName>
</protein>
<dbReference type="InterPro" id="IPR043137">
    <property type="entry name" value="GGT_ssub_C"/>
</dbReference>
<evidence type="ECO:0000313" key="3">
    <source>
        <dbReference type="Proteomes" id="UP000663879"/>
    </source>
</evidence>
<dbReference type="Proteomes" id="UP000663879">
    <property type="component" value="Unassembled WGS sequence"/>
</dbReference>
<reference evidence="2" key="1">
    <citation type="submission" date="2021-02" db="EMBL/GenBank/DDBJ databases">
        <authorList>
            <person name="Nowell W R."/>
        </authorList>
    </citation>
    <scope>NUCLEOTIDE SEQUENCE</scope>
    <source>
        <strain evidence="2">Ploen Becks lab</strain>
    </source>
</reference>
<dbReference type="SUPFAM" id="SSF56235">
    <property type="entry name" value="N-terminal nucleophile aminohydrolases (Ntn hydrolases)"/>
    <property type="match status" value="1"/>
</dbReference>
<dbReference type="GO" id="GO:0036374">
    <property type="term" value="F:glutathione hydrolase activity"/>
    <property type="evidence" value="ECO:0007669"/>
    <property type="project" value="InterPro"/>
</dbReference>
<evidence type="ECO:0000313" key="2">
    <source>
        <dbReference type="EMBL" id="CAF0962504.1"/>
    </source>
</evidence>
<dbReference type="Pfam" id="PF01019">
    <property type="entry name" value="G_glu_transpept"/>
    <property type="match status" value="1"/>
</dbReference>
<dbReference type="GO" id="GO:0006751">
    <property type="term" value="P:glutathione catabolic process"/>
    <property type="evidence" value="ECO:0007669"/>
    <property type="project" value="InterPro"/>
</dbReference>
<accession>A0A814E4P0</accession>
<keyword evidence="1" id="KW-1133">Transmembrane helix</keyword>
<keyword evidence="1" id="KW-0472">Membrane</keyword>
<name>A0A814E4P0_9BILA</name>
<feature type="transmembrane region" description="Helical" evidence="1">
    <location>
        <begin position="89"/>
        <end position="110"/>
    </location>
</feature>
<sequence length="644" mass="72419">MIPQNDIQGKDPELYNEYTSIRRDNQSFDSTLDTGITSSDQTEITKPSNFVSEFPEITAAHLTENSPIRPSKFFANDSAVNNSRGLRRIISGGIIFSLCITIALIIQILVGPTQIPNRIGIVTREKICSDIGADMVQKGGNSIDAFISSSLCLSVVNPFAAGLGAGGFLLVRDHKHEKNYALNCFFKSSTSADIEDYKENPVIGRKSVAIPGELKCLQEVYHKYARFYWNTLADPAIKLARNGFKVSQQLARHLRDLDVENDIKKDSLLKEMFLDAGGNLVTEGAIVKNPKLADTLEQLAKKETIFYQGEIGKEMINTLQHKSDLPITFNDLSSYSAQETSPNILHYKDFILMTSSYPSVGPALKFIMDLMSSFPINLENIKSSATFSQIVKATKIGYIFSSYISDPHFGVQQSELYNEKIMLAKKYLENKNDTEFPFGEQNIKLNDDFILNYISVNDHNDLMVSYVGTLGKAWGSRILTKNGYFLNNGLSLFSYESDQNPDKSNFFELNKQPRGLMTPILTYNQKNPCIRRFAISYSHHGEENDDYSLSELSQVILKVFTDFSLYENSIGEKRLQYWTSENGSGVCFENNFDSKIEQEVLSDTKFSKKDGCTFHSIDLVMKKDHIIYGKADSDRSNDSLVVIN</sequence>
<dbReference type="AlphaFoldDB" id="A0A814E4P0"/>
<evidence type="ECO:0000256" key="1">
    <source>
        <dbReference type="SAM" id="Phobius"/>
    </source>
</evidence>
<dbReference type="InterPro" id="IPR029055">
    <property type="entry name" value="Ntn_hydrolases_N"/>
</dbReference>
<gene>
    <name evidence="2" type="ORF">OXX778_LOCUS14524</name>
</gene>
<dbReference type="InterPro" id="IPR000101">
    <property type="entry name" value="GGT_peptidase"/>
</dbReference>
<keyword evidence="3" id="KW-1185">Reference proteome</keyword>
<dbReference type="InterPro" id="IPR043138">
    <property type="entry name" value="GGT_lsub"/>
</dbReference>
<proteinExistence type="predicted"/>
<dbReference type="PANTHER" id="PTHR11686">
    <property type="entry name" value="GAMMA GLUTAMYL TRANSPEPTIDASE"/>
    <property type="match status" value="1"/>
</dbReference>
<comment type="caution">
    <text evidence="2">The sequence shown here is derived from an EMBL/GenBank/DDBJ whole genome shotgun (WGS) entry which is preliminary data.</text>
</comment>
<dbReference type="Gene3D" id="3.60.20.40">
    <property type="match status" value="1"/>
</dbReference>
<keyword evidence="1" id="KW-0812">Transmembrane</keyword>
<dbReference type="EMBL" id="CAJNOC010003004">
    <property type="protein sequence ID" value="CAF0962504.1"/>
    <property type="molecule type" value="Genomic_DNA"/>
</dbReference>
<dbReference type="PANTHER" id="PTHR11686:SF54">
    <property type="entry name" value="GLUTATHIONE HYDROLASE 7"/>
    <property type="match status" value="1"/>
</dbReference>
<dbReference type="OrthoDB" id="1081007at2759"/>
<dbReference type="GO" id="GO:0005886">
    <property type="term" value="C:plasma membrane"/>
    <property type="evidence" value="ECO:0007669"/>
    <property type="project" value="TreeGrafter"/>
</dbReference>
<organism evidence="2 3">
    <name type="scientific">Brachionus calyciflorus</name>
    <dbReference type="NCBI Taxonomy" id="104777"/>
    <lineage>
        <taxon>Eukaryota</taxon>
        <taxon>Metazoa</taxon>
        <taxon>Spiralia</taxon>
        <taxon>Gnathifera</taxon>
        <taxon>Rotifera</taxon>
        <taxon>Eurotatoria</taxon>
        <taxon>Monogononta</taxon>
        <taxon>Pseudotrocha</taxon>
        <taxon>Ploima</taxon>
        <taxon>Brachionidae</taxon>
        <taxon>Brachionus</taxon>
    </lineage>
</organism>
<dbReference type="PRINTS" id="PR01210">
    <property type="entry name" value="GGTRANSPTASE"/>
</dbReference>